<reference evidence="1 2" key="1">
    <citation type="submission" date="2018-12" db="EMBL/GenBank/DDBJ databases">
        <title>Draft genome sequence of Embleya hyalina NBRC 13850T.</title>
        <authorList>
            <person name="Komaki H."/>
            <person name="Hosoyama A."/>
            <person name="Kimura A."/>
            <person name="Ichikawa N."/>
            <person name="Tamura T."/>
        </authorList>
    </citation>
    <scope>NUCLEOTIDE SEQUENCE [LARGE SCALE GENOMIC DNA]</scope>
    <source>
        <strain evidence="1 2">NBRC 13850</strain>
    </source>
</reference>
<comment type="caution">
    <text evidence="1">The sequence shown here is derived from an EMBL/GenBank/DDBJ whole genome shotgun (WGS) entry which is preliminary data.</text>
</comment>
<accession>A0A401Z1I4</accession>
<dbReference type="EMBL" id="BIFH01000042">
    <property type="protein sequence ID" value="GCE00735.1"/>
    <property type="molecule type" value="Genomic_DNA"/>
</dbReference>
<keyword evidence="2" id="KW-1185">Reference proteome</keyword>
<protein>
    <submittedName>
        <fullName evidence="1">Uncharacterized protein</fullName>
    </submittedName>
</protein>
<evidence type="ECO:0000313" key="2">
    <source>
        <dbReference type="Proteomes" id="UP000286931"/>
    </source>
</evidence>
<sequence>MITSIELVARSEAAGGALPLLTLDEFFVGNHAQDSLAPNRWEVHRPADERPELAEIHRRLRVLQEAPDVAWIRVQPHDDLVCGDGVLAEAVAVCTSATTREIERRVDHESLCADGVIEGLVYRVDRFTDLPDNPEGHRIVSLVWD</sequence>
<gene>
    <name evidence="1" type="ORF">EHYA_08461</name>
</gene>
<dbReference type="RefSeq" id="WP_126642438.1">
    <property type="nucleotide sequence ID" value="NZ_BIFH01000042.1"/>
</dbReference>
<dbReference type="Proteomes" id="UP000286931">
    <property type="component" value="Unassembled WGS sequence"/>
</dbReference>
<evidence type="ECO:0000313" key="1">
    <source>
        <dbReference type="EMBL" id="GCE00735.1"/>
    </source>
</evidence>
<name>A0A401Z1I4_9ACTN</name>
<organism evidence="1 2">
    <name type="scientific">Embleya hyalina</name>
    <dbReference type="NCBI Taxonomy" id="516124"/>
    <lineage>
        <taxon>Bacteria</taxon>
        <taxon>Bacillati</taxon>
        <taxon>Actinomycetota</taxon>
        <taxon>Actinomycetes</taxon>
        <taxon>Kitasatosporales</taxon>
        <taxon>Streptomycetaceae</taxon>
        <taxon>Embleya</taxon>
    </lineage>
</organism>
<dbReference type="AlphaFoldDB" id="A0A401Z1I4"/>
<proteinExistence type="predicted"/>
<dbReference type="OrthoDB" id="7013010at2"/>